<dbReference type="Proteomes" id="UP001219389">
    <property type="component" value="Unassembled WGS sequence"/>
</dbReference>
<dbReference type="EMBL" id="VWFO01000012">
    <property type="protein sequence ID" value="KAA4664119.1"/>
    <property type="molecule type" value="Genomic_DNA"/>
</dbReference>
<dbReference type="Proteomes" id="UP000435985">
    <property type="component" value="Unassembled WGS sequence"/>
</dbReference>
<comment type="caution">
    <text evidence="2">The sequence shown here is derived from an EMBL/GenBank/DDBJ whole genome shotgun (WGS) entry which is preliminary data.</text>
</comment>
<sequence length="89" mass="10888">MEKERYFIHFKGGLYKMLGIAQHSETLEEMVVYQALYGKHEIWVRPKTMFFDKVVRNGIKMDRFKEITEKEIYAYYPELKDLKDLTWED</sequence>
<dbReference type="Pfam" id="PF07866">
    <property type="entry name" value="DUF1653"/>
    <property type="match status" value="1"/>
</dbReference>
<reference evidence="2 4" key="1">
    <citation type="journal article" date="2019" name="Nat. Med.">
        <title>A library of human gut bacterial isolates paired with longitudinal multiomics data enables mechanistic microbiome research.</title>
        <authorList>
            <person name="Poyet M."/>
            <person name="Groussin M."/>
            <person name="Gibbons S.M."/>
            <person name="Avila-Pacheco J."/>
            <person name="Jiang X."/>
            <person name="Kearney S.M."/>
            <person name="Perrotta A.R."/>
            <person name="Berdy B."/>
            <person name="Zhao S."/>
            <person name="Lieberman T.D."/>
            <person name="Swanson P.K."/>
            <person name="Smith M."/>
            <person name="Roesemann S."/>
            <person name="Alexander J.E."/>
            <person name="Rich S.A."/>
            <person name="Livny J."/>
            <person name="Vlamakis H."/>
            <person name="Clish C."/>
            <person name="Bullock K."/>
            <person name="Deik A."/>
            <person name="Scott J."/>
            <person name="Pierce K.A."/>
            <person name="Xavier R.J."/>
            <person name="Alm E.J."/>
        </authorList>
    </citation>
    <scope>NUCLEOTIDE SEQUENCE [LARGE SCALE GENOMIC DNA]</scope>
    <source>
        <strain evidence="2 4">BIOML-A14</strain>
    </source>
</reference>
<name>A0A5M5N6Y5_BACOV</name>
<gene>
    <name evidence="2" type="ORF">F3B98_11355</name>
    <name evidence="3" type="ORF">PO382_19075</name>
</gene>
<organism evidence="2 4">
    <name type="scientific">Bacteroides ovatus</name>
    <dbReference type="NCBI Taxonomy" id="28116"/>
    <lineage>
        <taxon>Bacteria</taxon>
        <taxon>Pseudomonadati</taxon>
        <taxon>Bacteroidota</taxon>
        <taxon>Bacteroidia</taxon>
        <taxon>Bacteroidales</taxon>
        <taxon>Bacteroidaceae</taxon>
        <taxon>Bacteroides</taxon>
    </lineage>
</organism>
<evidence type="ECO:0000259" key="1">
    <source>
        <dbReference type="Pfam" id="PF07866"/>
    </source>
</evidence>
<evidence type="ECO:0000313" key="4">
    <source>
        <dbReference type="Proteomes" id="UP000435985"/>
    </source>
</evidence>
<dbReference type="InterPro" id="IPR037135">
    <property type="entry name" value="DUF1653-like_dom_sf"/>
</dbReference>
<dbReference type="Gene3D" id="2.30.30.320">
    <property type="entry name" value="DUF1653-like domain"/>
    <property type="match status" value="1"/>
</dbReference>
<dbReference type="RefSeq" id="WP_004310592.1">
    <property type="nucleotide sequence ID" value="NZ_CAXTIO010000015.1"/>
</dbReference>
<reference evidence="3" key="2">
    <citation type="submission" date="2022-10" db="EMBL/GenBank/DDBJ databases">
        <title>Human gut microbiome strain richness.</title>
        <authorList>
            <person name="Chen-Liaw A."/>
        </authorList>
    </citation>
    <scope>NUCLEOTIDE SEQUENCE</scope>
    <source>
        <strain evidence="3">BSD2780120875st1_E1_BSD2780120875_150330</strain>
    </source>
</reference>
<dbReference type="InterPro" id="IPR023387">
    <property type="entry name" value="DUF1653-like_dom"/>
</dbReference>
<protein>
    <submittedName>
        <fullName evidence="2">DUF1653 domain-containing protein</fullName>
    </submittedName>
</protein>
<evidence type="ECO:0000313" key="2">
    <source>
        <dbReference type="EMBL" id="KAA4664119.1"/>
    </source>
</evidence>
<dbReference type="AlphaFoldDB" id="A0A5M5N6Y5"/>
<feature type="domain" description="DUF1653" evidence="1">
    <location>
        <begin position="7"/>
        <end position="65"/>
    </location>
</feature>
<proteinExistence type="predicted"/>
<accession>A0A5M5N6Y5</accession>
<dbReference type="EMBL" id="JAQNZF010000029">
    <property type="protein sequence ID" value="MDC2744324.1"/>
    <property type="molecule type" value="Genomic_DNA"/>
</dbReference>
<evidence type="ECO:0000313" key="3">
    <source>
        <dbReference type="EMBL" id="MDC2744324.1"/>
    </source>
</evidence>